<accession>A0A7K1SXS6</accession>
<dbReference type="Proteomes" id="UP000462014">
    <property type="component" value="Unassembled WGS sequence"/>
</dbReference>
<comment type="caution">
    <text evidence="2">The sequence shown here is derived from an EMBL/GenBank/DDBJ whole genome shotgun (WGS) entry which is preliminary data.</text>
</comment>
<gene>
    <name evidence="2" type="ORF">GO621_11375</name>
</gene>
<evidence type="ECO:0000256" key="1">
    <source>
        <dbReference type="SAM" id="Phobius"/>
    </source>
</evidence>
<dbReference type="RefSeq" id="WP_157567082.1">
    <property type="nucleotide sequence ID" value="NZ_WPIK01000009.1"/>
</dbReference>
<feature type="transmembrane region" description="Helical" evidence="1">
    <location>
        <begin position="9"/>
        <end position="28"/>
    </location>
</feature>
<name>A0A7K1SXS6_9SPHI</name>
<keyword evidence="1" id="KW-1133">Transmembrane helix</keyword>
<proteinExistence type="predicted"/>
<feature type="transmembrane region" description="Helical" evidence="1">
    <location>
        <begin position="34"/>
        <end position="51"/>
    </location>
</feature>
<evidence type="ECO:0000313" key="2">
    <source>
        <dbReference type="EMBL" id="MVN22131.1"/>
    </source>
</evidence>
<keyword evidence="1" id="KW-0812">Transmembrane</keyword>
<keyword evidence="3" id="KW-1185">Reference proteome</keyword>
<keyword evidence="1" id="KW-0472">Membrane</keyword>
<organism evidence="2 3">
    <name type="scientific">Mucilaginibacter arboris</name>
    <dbReference type="NCBI Taxonomy" id="2682090"/>
    <lineage>
        <taxon>Bacteria</taxon>
        <taxon>Pseudomonadati</taxon>
        <taxon>Bacteroidota</taxon>
        <taxon>Sphingobacteriia</taxon>
        <taxon>Sphingobacteriales</taxon>
        <taxon>Sphingobacteriaceae</taxon>
        <taxon>Mucilaginibacter</taxon>
    </lineage>
</organism>
<sequence>MRKPNLLKLLLPVGLLLLICSLFIGHFTKISEPLNGFFKGLGITLIVAYFLKASLTKTVW</sequence>
<dbReference type="EMBL" id="WPIK01000009">
    <property type="protein sequence ID" value="MVN22131.1"/>
    <property type="molecule type" value="Genomic_DNA"/>
</dbReference>
<evidence type="ECO:0000313" key="3">
    <source>
        <dbReference type="Proteomes" id="UP000462014"/>
    </source>
</evidence>
<dbReference type="AlphaFoldDB" id="A0A7K1SXS6"/>
<reference evidence="2 3" key="1">
    <citation type="submission" date="2019-12" db="EMBL/GenBank/DDBJ databases">
        <title>Mucilaginibacter sp. HMF7410 genome sequencing and assembly.</title>
        <authorList>
            <person name="Kang H."/>
            <person name="Cha I."/>
            <person name="Kim H."/>
            <person name="Joh K."/>
        </authorList>
    </citation>
    <scope>NUCLEOTIDE SEQUENCE [LARGE SCALE GENOMIC DNA]</scope>
    <source>
        <strain evidence="2 3">HMF7410</strain>
    </source>
</reference>
<protein>
    <submittedName>
        <fullName evidence="2">Uncharacterized protein</fullName>
    </submittedName>
</protein>